<dbReference type="GO" id="GO:0006308">
    <property type="term" value="P:DNA catabolic process"/>
    <property type="evidence" value="ECO:0007669"/>
    <property type="project" value="InterPro"/>
</dbReference>
<evidence type="ECO:0000256" key="3">
    <source>
        <dbReference type="SAM" id="SignalP"/>
    </source>
</evidence>
<dbReference type="CDD" id="cd10283">
    <property type="entry name" value="MnuA_DNase1-like"/>
    <property type="match status" value="1"/>
</dbReference>
<accession>A0A420WVJ0</accession>
<evidence type="ECO:0000313" key="5">
    <source>
        <dbReference type="EMBL" id="RKR02578.1"/>
    </source>
</evidence>
<dbReference type="PANTHER" id="PTHR11371:SF31">
    <property type="entry name" value="EXTRACELLULAR NUCLEASE"/>
    <property type="match status" value="1"/>
</dbReference>
<dbReference type="GO" id="GO:0006281">
    <property type="term" value="P:DNA repair"/>
    <property type="evidence" value="ECO:0007669"/>
    <property type="project" value="InterPro"/>
</dbReference>
<gene>
    <name evidence="5" type="ORF">C7446_2296</name>
</gene>
<comment type="caution">
    <text evidence="5">The sequence shown here is derived from an EMBL/GenBank/DDBJ whole genome shotgun (WGS) entry which is preliminary data.</text>
</comment>
<dbReference type="GO" id="GO:0016787">
    <property type="term" value="F:hydrolase activity"/>
    <property type="evidence" value="ECO:0007669"/>
    <property type="project" value="UniProtKB-KW"/>
</dbReference>
<keyword evidence="1" id="KW-0540">Nuclease</keyword>
<name>A0A420WVJ0_9GAMM</name>
<dbReference type="InterPro" id="IPR036691">
    <property type="entry name" value="Endo/exonu/phosph_ase_sf"/>
</dbReference>
<evidence type="ECO:0000259" key="4">
    <source>
        <dbReference type="SMART" id="SM00278"/>
    </source>
</evidence>
<organism evidence="5 6">
    <name type="scientific">Kushneria sinocarnis</name>
    <dbReference type="NCBI Taxonomy" id="595502"/>
    <lineage>
        <taxon>Bacteria</taxon>
        <taxon>Pseudomonadati</taxon>
        <taxon>Pseudomonadota</taxon>
        <taxon>Gammaproteobacteria</taxon>
        <taxon>Oceanospirillales</taxon>
        <taxon>Halomonadaceae</taxon>
        <taxon>Kushneria</taxon>
    </lineage>
</organism>
<feature type="domain" description="Helix-hairpin-helix DNA-binding motif class 1" evidence="4">
    <location>
        <begin position="305"/>
        <end position="324"/>
    </location>
</feature>
<keyword evidence="3" id="KW-0732">Signal</keyword>
<sequence>MTRARCTAIGMVLAATMALAGPVAADMTIGSWNLKHLGWDNGKDLSQVAQIAQGADLWALEEVMDSDAVTRLERQLEQQTGEQWNSMVSHEVGRSSYRESYAYLWRDSAVEYTKGAVVYMDPGDQFAREPYLAEFRDRDDGQTVAMAAVHIVYGDSRADRTPEIRELSSIWQWMSEVYPGTPRIIAGDYNLSPDNAAWLPLREQGAQPAITSGASTLSETDGQYAHLYDNLWYDSGALDVTGSGIVQYPSLLGITNAEGRSTVSDHAPVYLTLGDAEPGFTSAEAGDNSSGSASNCIDLNSGSAERLDALPNIGPARAQDIIDGRPWQSVSDLTRIDGIGPARMREIQDTGQVCSI</sequence>
<evidence type="ECO:0000256" key="1">
    <source>
        <dbReference type="ARBA" id="ARBA00022722"/>
    </source>
</evidence>
<dbReference type="SMART" id="SM00278">
    <property type="entry name" value="HhH1"/>
    <property type="match status" value="2"/>
</dbReference>
<keyword evidence="6" id="KW-1185">Reference proteome</keyword>
<dbReference type="SUPFAM" id="SSF56219">
    <property type="entry name" value="DNase I-like"/>
    <property type="match status" value="1"/>
</dbReference>
<dbReference type="SUPFAM" id="SSF81585">
    <property type="entry name" value="PsbU/PolX domain-like"/>
    <property type="match status" value="1"/>
</dbReference>
<feature type="domain" description="Helix-hairpin-helix DNA-binding motif class 1" evidence="4">
    <location>
        <begin position="331"/>
        <end position="350"/>
    </location>
</feature>
<dbReference type="EMBL" id="RBIN01000006">
    <property type="protein sequence ID" value="RKR02578.1"/>
    <property type="molecule type" value="Genomic_DNA"/>
</dbReference>
<keyword evidence="2" id="KW-0378">Hydrolase</keyword>
<evidence type="ECO:0000313" key="6">
    <source>
        <dbReference type="Proteomes" id="UP000281975"/>
    </source>
</evidence>
<dbReference type="AlphaFoldDB" id="A0A420WVJ0"/>
<dbReference type="InterPro" id="IPR016202">
    <property type="entry name" value="DNase_I"/>
</dbReference>
<dbReference type="Pfam" id="PF12836">
    <property type="entry name" value="HHH_3"/>
    <property type="match status" value="1"/>
</dbReference>
<dbReference type="Gene3D" id="1.10.150.320">
    <property type="entry name" value="Photosystem II 12 kDa extrinsic protein"/>
    <property type="match status" value="1"/>
</dbReference>
<dbReference type="Gene3D" id="3.60.10.10">
    <property type="entry name" value="Endonuclease/exonuclease/phosphatase"/>
    <property type="match status" value="1"/>
</dbReference>
<dbReference type="PANTHER" id="PTHR11371">
    <property type="entry name" value="DEOXYRIBONUCLEASE"/>
    <property type="match status" value="1"/>
</dbReference>
<dbReference type="GO" id="GO:0003677">
    <property type="term" value="F:DNA binding"/>
    <property type="evidence" value="ECO:0007669"/>
    <property type="project" value="InterPro"/>
</dbReference>
<dbReference type="InterPro" id="IPR003583">
    <property type="entry name" value="Hlx-hairpin-Hlx_DNA-bd_motif"/>
</dbReference>
<dbReference type="Proteomes" id="UP000281975">
    <property type="component" value="Unassembled WGS sequence"/>
</dbReference>
<dbReference type="SMART" id="SM00476">
    <property type="entry name" value="DNaseIc"/>
    <property type="match status" value="1"/>
</dbReference>
<evidence type="ECO:0000256" key="2">
    <source>
        <dbReference type="ARBA" id="ARBA00022801"/>
    </source>
</evidence>
<feature type="signal peptide" evidence="3">
    <location>
        <begin position="1"/>
        <end position="20"/>
    </location>
</feature>
<reference evidence="5 6" key="1">
    <citation type="submission" date="2018-10" db="EMBL/GenBank/DDBJ databases">
        <title>Genomic Encyclopedia of Type Strains, Phase IV (KMG-IV): sequencing the most valuable type-strain genomes for metagenomic binning, comparative biology and taxonomic classification.</title>
        <authorList>
            <person name="Goeker M."/>
        </authorList>
    </citation>
    <scope>NUCLEOTIDE SEQUENCE [LARGE SCALE GENOMIC DNA]</scope>
    <source>
        <strain evidence="5 6">DSM 23229</strain>
    </source>
</reference>
<protein>
    <submittedName>
        <fullName evidence="5">Helix-hairpin-helix protein</fullName>
    </submittedName>
</protein>
<feature type="chain" id="PRO_5019382308" evidence="3">
    <location>
        <begin position="21"/>
        <end position="356"/>
    </location>
</feature>
<dbReference type="RefSeq" id="WP_245977828.1">
    <property type="nucleotide sequence ID" value="NZ_RBIN01000006.1"/>
</dbReference>
<dbReference type="GO" id="GO:0004536">
    <property type="term" value="F:DNA nuclease activity"/>
    <property type="evidence" value="ECO:0007669"/>
    <property type="project" value="InterPro"/>
</dbReference>
<proteinExistence type="predicted"/>